<organism evidence="1 2">
    <name type="scientific">Paenibacillus xylanivorans</name>
    <dbReference type="NCBI Taxonomy" id="1705561"/>
    <lineage>
        <taxon>Bacteria</taxon>
        <taxon>Bacillati</taxon>
        <taxon>Bacillota</taxon>
        <taxon>Bacilli</taxon>
        <taxon>Bacillales</taxon>
        <taxon>Paenibacillaceae</taxon>
        <taxon>Paenibacillus</taxon>
    </lineage>
</organism>
<keyword evidence="2" id="KW-1185">Reference proteome</keyword>
<dbReference type="AlphaFoldDB" id="A0A0M9BQH9"/>
<dbReference type="InterPro" id="IPR009057">
    <property type="entry name" value="Homeodomain-like_sf"/>
</dbReference>
<reference evidence="1 2" key="1">
    <citation type="submission" date="2015-08" db="EMBL/GenBank/DDBJ databases">
        <title>Draft genome sequence of cellulolytic and xylanolytic Paenibacillus sp. A59, isolated from a decaying forest soil from Patagonia, Argentina.</title>
        <authorList>
            <person name="Ghio S."/>
            <person name="Caceres A.M."/>
            <person name="Talia P."/>
            <person name="Grasso D."/>
            <person name="Campos E."/>
        </authorList>
    </citation>
    <scope>NUCLEOTIDE SEQUENCE [LARGE SCALE GENOMIC DNA]</scope>
    <source>
        <strain evidence="1 2">A59</strain>
    </source>
</reference>
<protein>
    <submittedName>
        <fullName evidence="1">Transposase</fullName>
    </submittedName>
</protein>
<comment type="caution">
    <text evidence="1">The sequence shown here is derived from an EMBL/GenBank/DDBJ whole genome shotgun (WGS) entry which is preliminary data.</text>
</comment>
<dbReference type="InterPro" id="IPR002514">
    <property type="entry name" value="Transposase_8"/>
</dbReference>
<dbReference type="GO" id="GO:0006313">
    <property type="term" value="P:DNA transposition"/>
    <property type="evidence" value="ECO:0007669"/>
    <property type="project" value="InterPro"/>
</dbReference>
<proteinExistence type="predicted"/>
<dbReference type="PATRIC" id="fig|1705561.3.peg.2440"/>
<accession>A0A0M9BQH9</accession>
<dbReference type="SUPFAM" id="SSF46689">
    <property type="entry name" value="Homeodomain-like"/>
    <property type="match status" value="1"/>
</dbReference>
<evidence type="ECO:0000313" key="2">
    <source>
        <dbReference type="Proteomes" id="UP000037688"/>
    </source>
</evidence>
<dbReference type="GO" id="GO:0004803">
    <property type="term" value="F:transposase activity"/>
    <property type="evidence" value="ECO:0007669"/>
    <property type="project" value="InterPro"/>
</dbReference>
<dbReference type="EMBL" id="LITU01000056">
    <property type="protein sequence ID" value="KOY16062.1"/>
    <property type="molecule type" value="Genomic_DNA"/>
</dbReference>
<dbReference type="Proteomes" id="UP000037688">
    <property type="component" value="Unassembled WGS sequence"/>
</dbReference>
<gene>
    <name evidence="1" type="ORF">AMS66_12690</name>
</gene>
<evidence type="ECO:0000313" key="1">
    <source>
        <dbReference type="EMBL" id="KOY16062.1"/>
    </source>
</evidence>
<dbReference type="Pfam" id="PF01527">
    <property type="entry name" value="HTH_Tnp_1"/>
    <property type="match status" value="1"/>
</dbReference>
<dbReference type="GO" id="GO:0003677">
    <property type="term" value="F:DNA binding"/>
    <property type="evidence" value="ECO:0007669"/>
    <property type="project" value="InterPro"/>
</dbReference>
<sequence>MPAKKGQTFNQYSEETKKEAVRLRLKEGWTYSRIMEKFGIKSESQIITWVRKSRNGESFEDYRGRWTKKHFSSAEEENAYLKAQVEDLKKLNPNLHGEGSWISKLGASPFEK</sequence>
<name>A0A0M9BQH9_9BACL</name>